<keyword evidence="1" id="KW-0472">Membrane</keyword>
<evidence type="ECO:0000313" key="3">
    <source>
        <dbReference type="Proteomes" id="UP001202328"/>
    </source>
</evidence>
<keyword evidence="1" id="KW-0812">Transmembrane</keyword>
<dbReference type="AlphaFoldDB" id="A0AAD4XKS7"/>
<keyword evidence="3" id="KW-1185">Reference proteome</keyword>
<comment type="caution">
    <text evidence="2">The sequence shown here is derived from an EMBL/GenBank/DDBJ whole genome shotgun (WGS) entry which is preliminary data.</text>
</comment>
<evidence type="ECO:0000256" key="1">
    <source>
        <dbReference type="SAM" id="Phobius"/>
    </source>
</evidence>
<accession>A0AAD4XKS7</accession>
<dbReference type="EMBL" id="JAJJMB010007708">
    <property type="protein sequence ID" value="KAI3927875.1"/>
    <property type="molecule type" value="Genomic_DNA"/>
</dbReference>
<dbReference type="Proteomes" id="UP001202328">
    <property type="component" value="Unassembled WGS sequence"/>
</dbReference>
<proteinExistence type="predicted"/>
<feature type="non-terminal residue" evidence="2">
    <location>
        <position position="1"/>
    </location>
</feature>
<protein>
    <submittedName>
        <fullName evidence="2">Uncharacterized protein</fullName>
    </submittedName>
</protein>
<reference evidence="2" key="1">
    <citation type="submission" date="2022-04" db="EMBL/GenBank/DDBJ databases">
        <title>A functionally conserved STORR gene fusion in Papaver species that diverged 16.8 million years ago.</title>
        <authorList>
            <person name="Catania T."/>
        </authorList>
    </citation>
    <scope>NUCLEOTIDE SEQUENCE</scope>
    <source>
        <strain evidence="2">S-188037</strain>
    </source>
</reference>
<gene>
    <name evidence="2" type="ORF">MKW98_023476</name>
</gene>
<evidence type="ECO:0000313" key="2">
    <source>
        <dbReference type="EMBL" id="KAI3927875.1"/>
    </source>
</evidence>
<name>A0AAD4XKS7_9MAGN</name>
<sequence>SGYAFARKGKLVYISQGFFIASKRFFFQVLQVGTVFQIIKLMNVSLLKKRVWDSLMRKNSWGCNYQRELTTPLKYSGMEDFLYWLNPWLKQQAPKEIAPAISNPCSRKLLH</sequence>
<organism evidence="2 3">
    <name type="scientific">Papaver atlanticum</name>
    <dbReference type="NCBI Taxonomy" id="357466"/>
    <lineage>
        <taxon>Eukaryota</taxon>
        <taxon>Viridiplantae</taxon>
        <taxon>Streptophyta</taxon>
        <taxon>Embryophyta</taxon>
        <taxon>Tracheophyta</taxon>
        <taxon>Spermatophyta</taxon>
        <taxon>Magnoliopsida</taxon>
        <taxon>Ranunculales</taxon>
        <taxon>Papaveraceae</taxon>
        <taxon>Papaveroideae</taxon>
        <taxon>Papaver</taxon>
    </lineage>
</organism>
<feature type="transmembrane region" description="Helical" evidence="1">
    <location>
        <begin position="25"/>
        <end position="47"/>
    </location>
</feature>
<keyword evidence="1" id="KW-1133">Transmembrane helix</keyword>